<protein>
    <submittedName>
        <fullName evidence="2">Uncharacterized protein</fullName>
    </submittedName>
</protein>
<comment type="caution">
    <text evidence="2">The sequence shown here is derived from an EMBL/GenBank/DDBJ whole genome shotgun (WGS) entry which is preliminary data.</text>
</comment>
<feature type="compositionally biased region" description="Polar residues" evidence="1">
    <location>
        <begin position="29"/>
        <end position="46"/>
    </location>
</feature>
<dbReference type="Proteomes" id="UP000664132">
    <property type="component" value="Unassembled WGS sequence"/>
</dbReference>
<proteinExistence type="predicted"/>
<dbReference type="EMBL" id="JAFJYH010000492">
    <property type="protein sequence ID" value="KAG4411319.1"/>
    <property type="molecule type" value="Genomic_DNA"/>
</dbReference>
<accession>A0A8H7SXH6</accession>
<name>A0A8H7SXH6_9HELO</name>
<evidence type="ECO:0000313" key="3">
    <source>
        <dbReference type="Proteomes" id="UP000664132"/>
    </source>
</evidence>
<feature type="region of interest" description="Disordered" evidence="1">
    <location>
        <begin position="1"/>
        <end position="112"/>
    </location>
</feature>
<sequence>MDSSRSSNNPTTRTLALHSNEVGSAMRPSATSLGVSGGDTATSTPPSRGLGPVRSSAAQSSHPSTSTPITGNGNSNQPPQQRARDPLDPIESMLFSDLNADRDQRFGDGTQQVTARERFMAGLRQNGRTDEEIRDIMEVYDRVH</sequence>
<feature type="compositionally biased region" description="Low complexity" evidence="1">
    <location>
        <begin position="1"/>
        <end position="14"/>
    </location>
</feature>
<gene>
    <name evidence="2" type="ORF">IFR04_015546</name>
</gene>
<feature type="compositionally biased region" description="Low complexity" evidence="1">
    <location>
        <begin position="55"/>
        <end position="68"/>
    </location>
</feature>
<evidence type="ECO:0000256" key="1">
    <source>
        <dbReference type="SAM" id="MobiDB-lite"/>
    </source>
</evidence>
<feature type="compositionally biased region" description="Polar residues" evidence="1">
    <location>
        <begin position="69"/>
        <end position="80"/>
    </location>
</feature>
<organism evidence="2 3">
    <name type="scientific">Cadophora malorum</name>
    <dbReference type="NCBI Taxonomy" id="108018"/>
    <lineage>
        <taxon>Eukaryota</taxon>
        <taxon>Fungi</taxon>
        <taxon>Dikarya</taxon>
        <taxon>Ascomycota</taxon>
        <taxon>Pezizomycotina</taxon>
        <taxon>Leotiomycetes</taxon>
        <taxon>Helotiales</taxon>
        <taxon>Ploettnerulaceae</taxon>
        <taxon>Cadophora</taxon>
    </lineage>
</organism>
<evidence type="ECO:0000313" key="2">
    <source>
        <dbReference type="EMBL" id="KAG4411319.1"/>
    </source>
</evidence>
<reference evidence="2" key="1">
    <citation type="submission" date="2021-02" db="EMBL/GenBank/DDBJ databases">
        <title>Genome sequence Cadophora malorum strain M34.</title>
        <authorList>
            <person name="Stefanovic E."/>
            <person name="Vu D."/>
            <person name="Scully C."/>
            <person name="Dijksterhuis J."/>
            <person name="Roader J."/>
            <person name="Houbraken J."/>
        </authorList>
    </citation>
    <scope>NUCLEOTIDE SEQUENCE</scope>
    <source>
        <strain evidence="2">M34</strain>
    </source>
</reference>
<keyword evidence="3" id="KW-1185">Reference proteome</keyword>
<dbReference type="AlphaFoldDB" id="A0A8H7SXH6"/>